<keyword evidence="1" id="KW-0949">S-adenosyl-L-methionine</keyword>
<dbReference type="PANTHER" id="PTHR10738:SF0">
    <property type="entry name" value="PROTEIN ARGININE N-METHYLTRANSFERASE 5"/>
    <property type="match status" value="1"/>
</dbReference>
<evidence type="ECO:0000313" key="4">
    <source>
        <dbReference type="Proteomes" id="UP001190700"/>
    </source>
</evidence>
<dbReference type="GO" id="GO:0005634">
    <property type="term" value="C:nucleus"/>
    <property type="evidence" value="ECO:0007669"/>
    <property type="project" value="TreeGrafter"/>
</dbReference>
<dbReference type="PANTHER" id="PTHR10738">
    <property type="entry name" value="PROTEIN ARGININE N-METHYLTRANSFERASE 5"/>
    <property type="match status" value="1"/>
</dbReference>
<keyword evidence="4" id="KW-1185">Reference proteome</keyword>
<dbReference type="InterPro" id="IPR035247">
    <property type="entry name" value="PRMT5_TIM"/>
</dbReference>
<dbReference type="InterPro" id="IPR025799">
    <property type="entry name" value="Arg_MeTrfase"/>
</dbReference>
<dbReference type="GO" id="GO:0005829">
    <property type="term" value="C:cytosol"/>
    <property type="evidence" value="ECO:0007669"/>
    <property type="project" value="TreeGrafter"/>
</dbReference>
<sequence length="261" mass="28819">MPLGKRTDYGDSRYAGVEVDFCADVPSSLQVALNGNFDFILTPLVHPDRRPPGPPEKPGAPITPAFTPENSMNLPTEYGTQVVGKVSDWIDPDSDDPILSKQSETALKQEIGYATHLSIQAIQIAPKRLNAANYARILNQALQGLQNMQVWVRIPLVAPTLAAAEGNPEEEEKLLQETQPGSSRLAYDPWEWWDQIRTMCEHHTLLGVCLELGPSLPHHTHLQRWKAHAVYSLLSTRQARTGSLISPRGTRQAHAVATVSL</sequence>
<name>A0AAE0EXU5_9CHLO</name>
<dbReference type="GO" id="GO:0006355">
    <property type="term" value="P:regulation of DNA-templated transcription"/>
    <property type="evidence" value="ECO:0007669"/>
    <property type="project" value="TreeGrafter"/>
</dbReference>
<dbReference type="GO" id="GO:0016274">
    <property type="term" value="F:protein-arginine N-methyltransferase activity"/>
    <property type="evidence" value="ECO:0007669"/>
    <property type="project" value="InterPro"/>
</dbReference>
<feature type="domain" description="PRMT5 TIM barrel" evidence="2">
    <location>
        <begin position="36"/>
        <end position="230"/>
    </location>
</feature>
<protein>
    <submittedName>
        <fullName evidence="3">Protein arginine N-methyltransferase 5</fullName>
    </submittedName>
</protein>
<comment type="caution">
    <text evidence="3">The sequence shown here is derived from an EMBL/GenBank/DDBJ whole genome shotgun (WGS) entry which is preliminary data.</text>
</comment>
<dbReference type="Proteomes" id="UP001190700">
    <property type="component" value="Unassembled WGS sequence"/>
</dbReference>
<evidence type="ECO:0000256" key="1">
    <source>
        <dbReference type="ARBA" id="ARBA00022691"/>
    </source>
</evidence>
<dbReference type="Gene3D" id="3.20.20.150">
    <property type="entry name" value="Divalent-metal-dependent TIM barrel enzymes"/>
    <property type="match status" value="1"/>
</dbReference>
<evidence type="ECO:0000313" key="3">
    <source>
        <dbReference type="EMBL" id="KAK3244493.1"/>
    </source>
</evidence>
<gene>
    <name evidence="3" type="ORF">CYMTET_45895</name>
</gene>
<dbReference type="AlphaFoldDB" id="A0AAE0EXU5"/>
<reference evidence="3 4" key="1">
    <citation type="journal article" date="2015" name="Genome Biol. Evol.">
        <title>Comparative Genomics of a Bacterivorous Green Alga Reveals Evolutionary Causalities and Consequences of Phago-Mixotrophic Mode of Nutrition.</title>
        <authorList>
            <person name="Burns J.A."/>
            <person name="Paasch A."/>
            <person name="Narechania A."/>
            <person name="Kim E."/>
        </authorList>
    </citation>
    <scope>NUCLEOTIDE SEQUENCE [LARGE SCALE GENOMIC DNA]</scope>
    <source>
        <strain evidence="3 4">PLY_AMNH</strain>
    </source>
</reference>
<dbReference type="EMBL" id="LGRX02031802">
    <property type="protein sequence ID" value="KAK3244493.1"/>
    <property type="molecule type" value="Genomic_DNA"/>
</dbReference>
<organism evidence="3 4">
    <name type="scientific">Cymbomonas tetramitiformis</name>
    <dbReference type="NCBI Taxonomy" id="36881"/>
    <lineage>
        <taxon>Eukaryota</taxon>
        <taxon>Viridiplantae</taxon>
        <taxon>Chlorophyta</taxon>
        <taxon>Pyramimonadophyceae</taxon>
        <taxon>Pyramimonadales</taxon>
        <taxon>Pyramimonadaceae</taxon>
        <taxon>Cymbomonas</taxon>
    </lineage>
</organism>
<dbReference type="Pfam" id="PF17285">
    <property type="entry name" value="PRMT5_TIM"/>
    <property type="match status" value="1"/>
</dbReference>
<proteinExistence type="predicted"/>
<evidence type="ECO:0000259" key="2">
    <source>
        <dbReference type="Pfam" id="PF17285"/>
    </source>
</evidence>
<accession>A0AAE0EXU5</accession>